<dbReference type="EMBL" id="OZ034826">
    <property type="protein sequence ID" value="CAL1682161.1"/>
    <property type="molecule type" value="Genomic_DNA"/>
</dbReference>
<gene>
    <name evidence="2" type="ORF">LPLAT_LOCUS8028</name>
</gene>
<protein>
    <submittedName>
        <fullName evidence="2">Uncharacterized protein</fullName>
    </submittedName>
</protein>
<organism evidence="2 3">
    <name type="scientific">Lasius platythorax</name>
    <dbReference type="NCBI Taxonomy" id="488582"/>
    <lineage>
        <taxon>Eukaryota</taxon>
        <taxon>Metazoa</taxon>
        <taxon>Ecdysozoa</taxon>
        <taxon>Arthropoda</taxon>
        <taxon>Hexapoda</taxon>
        <taxon>Insecta</taxon>
        <taxon>Pterygota</taxon>
        <taxon>Neoptera</taxon>
        <taxon>Endopterygota</taxon>
        <taxon>Hymenoptera</taxon>
        <taxon>Apocrita</taxon>
        <taxon>Aculeata</taxon>
        <taxon>Formicoidea</taxon>
        <taxon>Formicidae</taxon>
        <taxon>Formicinae</taxon>
        <taxon>Lasius</taxon>
        <taxon>Lasius</taxon>
    </lineage>
</organism>
<sequence length="101" mass="11558">MLGVMSHRDINGYDTASGEPLREGSENSPPVDKRDPISPANPSRITRCFEIIARTIFLGDSDRAKHPPNPEYYLIVRQKPCDVPCDRRIHVHRMMETNRQS</sequence>
<evidence type="ECO:0000256" key="1">
    <source>
        <dbReference type="SAM" id="MobiDB-lite"/>
    </source>
</evidence>
<evidence type="ECO:0000313" key="3">
    <source>
        <dbReference type="Proteomes" id="UP001497644"/>
    </source>
</evidence>
<reference evidence="2" key="1">
    <citation type="submission" date="2024-04" db="EMBL/GenBank/DDBJ databases">
        <authorList>
            <consortium name="Molecular Ecology Group"/>
        </authorList>
    </citation>
    <scope>NUCLEOTIDE SEQUENCE</scope>
</reference>
<feature type="compositionally biased region" description="Basic and acidic residues" evidence="1">
    <location>
        <begin position="20"/>
        <end position="36"/>
    </location>
</feature>
<accession>A0AAV2NNZ0</accession>
<dbReference type="Proteomes" id="UP001497644">
    <property type="component" value="Chromosome 3"/>
</dbReference>
<proteinExistence type="predicted"/>
<keyword evidence="3" id="KW-1185">Reference proteome</keyword>
<feature type="region of interest" description="Disordered" evidence="1">
    <location>
        <begin position="1"/>
        <end position="42"/>
    </location>
</feature>
<evidence type="ECO:0000313" key="2">
    <source>
        <dbReference type="EMBL" id="CAL1682161.1"/>
    </source>
</evidence>
<feature type="compositionally biased region" description="Basic and acidic residues" evidence="1">
    <location>
        <begin position="1"/>
        <end position="11"/>
    </location>
</feature>
<dbReference type="AlphaFoldDB" id="A0AAV2NNZ0"/>
<name>A0AAV2NNZ0_9HYME</name>